<protein>
    <submittedName>
        <fullName evidence="2">AlpA family transcriptional regulator</fullName>
    </submittedName>
</protein>
<evidence type="ECO:0000313" key="3">
    <source>
        <dbReference type="Proteomes" id="UP000248198"/>
    </source>
</evidence>
<dbReference type="Proteomes" id="UP000248198">
    <property type="component" value="Unassembled WGS sequence"/>
</dbReference>
<keyword evidence="3" id="KW-1185">Reference proteome</keyword>
<dbReference type="RefSeq" id="WP_110829054.1">
    <property type="nucleotide sequence ID" value="NZ_QKLU01000002.1"/>
</dbReference>
<dbReference type="EMBL" id="QKLU01000002">
    <property type="protein sequence ID" value="PYF76114.1"/>
    <property type="molecule type" value="Genomic_DNA"/>
</dbReference>
<gene>
    <name evidence="2" type="ORF">B0O44_102670</name>
</gene>
<feature type="domain" description="Helix-turn-helix" evidence="1">
    <location>
        <begin position="51"/>
        <end position="92"/>
    </location>
</feature>
<evidence type="ECO:0000313" key="2">
    <source>
        <dbReference type="EMBL" id="PYF76114.1"/>
    </source>
</evidence>
<dbReference type="OrthoDB" id="597977at2"/>
<proteinExistence type="predicted"/>
<comment type="caution">
    <text evidence="2">The sequence shown here is derived from an EMBL/GenBank/DDBJ whole genome shotgun (WGS) entry which is preliminary data.</text>
</comment>
<accession>A0A318UI62</accession>
<sequence>MNINENTRLIDLKVSDLLIILKETNPPIEDKAPTVAFPGDDEIGGYEIAEKVTGYARQTLYQLKSEGKIPYIGLPNGGIRFSKKAILEWLLSHKKLSDAEVAAKAENFILKRKLRRK</sequence>
<dbReference type="AlphaFoldDB" id="A0A318UI62"/>
<reference evidence="2 3" key="1">
    <citation type="submission" date="2018-06" db="EMBL/GenBank/DDBJ databases">
        <title>Genomic Encyclopedia of Archaeal and Bacterial Type Strains, Phase II (KMG-II): from individual species to whole genera.</title>
        <authorList>
            <person name="Goeker M."/>
        </authorList>
    </citation>
    <scope>NUCLEOTIDE SEQUENCE [LARGE SCALE GENOMIC DNA]</scope>
    <source>
        <strain evidence="2 3">DSM 27372</strain>
    </source>
</reference>
<name>A0A318UI62_9SPHI</name>
<dbReference type="InterPro" id="IPR041657">
    <property type="entry name" value="HTH_17"/>
</dbReference>
<organism evidence="2 3">
    <name type="scientific">Pedobacter nutrimenti</name>
    <dbReference type="NCBI Taxonomy" id="1241337"/>
    <lineage>
        <taxon>Bacteria</taxon>
        <taxon>Pseudomonadati</taxon>
        <taxon>Bacteroidota</taxon>
        <taxon>Sphingobacteriia</taxon>
        <taxon>Sphingobacteriales</taxon>
        <taxon>Sphingobacteriaceae</taxon>
        <taxon>Pedobacter</taxon>
    </lineage>
</organism>
<dbReference type="Pfam" id="PF12728">
    <property type="entry name" value="HTH_17"/>
    <property type="match status" value="1"/>
</dbReference>
<evidence type="ECO:0000259" key="1">
    <source>
        <dbReference type="Pfam" id="PF12728"/>
    </source>
</evidence>